<keyword evidence="3" id="KW-0285">Flavoprotein</keyword>
<evidence type="ECO:0000256" key="5">
    <source>
        <dbReference type="ARBA" id="ARBA00023002"/>
    </source>
</evidence>
<dbReference type="Pfam" id="PF02770">
    <property type="entry name" value="Acyl-CoA_dh_M"/>
    <property type="match status" value="1"/>
</dbReference>
<dbReference type="Pfam" id="PF00441">
    <property type="entry name" value="Acyl-CoA_dh_1"/>
    <property type="match status" value="2"/>
</dbReference>
<evidence type="ECO:0000256" key="6">
    <source>
        <dbReference type="SAM" id="MobiDB-lite"/>
    </source>
</evidence>
<dbReference type="SUPFAM" id="SSF56645">
    <property type="entry name" value="Acyl-CoA dehydrogenase NM domain-like"/>
    <property type="match status" value="1"/>
</dbReference>
<reference evidence="11" key="1">
    <citation type="journal article" date="2019" name="Int. J. Syst. Evol. Microbiol.">
        <title>The Global Catalogue of Microorganisms (GCM) 10K type strain sequencing project: providing services to taxonomists for standard genome sequencing and annotation.</title>
        <authorList>
            <consortium name="The Broad Institute Genomics Platform"/>
            <consortium name="The Broad Institute Genome Sequencing Center for Infectious Disease"/>
            <person name="Wu L."/>
            <person name="Ma J."/>
        </authorList>
    </citation>
    <scope>NUCLEOTIDE SEQUENCE [LARGE SCALE GENOMIC DNA]</scope>
    <source>
        <strain evidence="11">CCUG 2113</strain>
    </source>
</reference>
<comment type="similarity">
    <text evidence="2">Belongs to the acyl-CoA dehydrogenase family.</text>
</comment>
<proteinExistence type="inferred from homology"/>
<comment type="cofactor">
    <cofactor evidence="1">
        <name>FAD</name>
        <dbReference type="ChEBI" id="CHEBI:57692"/>
    </cofactor>
</comment>
<accession>A0ABV8D9V1</accession>
<dbReference type="InterPro" id="IPR009100">
    <property type="entry name" value="AcylCoA_DH/oxidase_NM_dom_sf"/>
</dbReference>
<protein>
    <submittedName>
        <fullName evidence="10">Acyl-CoA dehydrogenase family protein</fullName>
    </submittedName>
</protein>
<evidence type="ECO:0000313" key="10">
    <source>
        <dbReference type="EMBL" id="MFC3935117.1"/>
    </source>
</evidence>
<dbReference type="PANTHER" id="PTHR48083">
    <property type="entry name" value="MEDIUM-CHAIN SPECIFIC ACYL-COA DEHYDROGENASE, MITOCHONDRIAL-RELATED"/>
    <property type="match status" value="1"/>
</dbReference>
<dbReference type="Proteomes" id="UP001595693">
    <property type="component" value="Unassembled WGS sequence"/>
</dbReference>
<evidence type="ECO:0000256" key="1">
    <source>
        <dbReference type="ARBA" id="ARBA00001974"/>
    </source>
</evidence>
<dbReference type="InterPro" id="IPR046373">
    <property type="entry name" value="Acyl-CoA_Oxase/DH_mid-dom_sf"/>
</dbReference>
<evidence type="ECO:0000259" key="9">
    <source>
        <dbReference type="Pfam" id="PF02771"/>
    </source>
</evidence>
<evidence type="ECO:0000259" key="8">
    <source>
        <dbReference type="Pfam" id="PF02770"/>
    </source>
</evidence>
<evidence type="ECO:0000259" key="7">
    <source>
        <dbReference type="Pfam" id="PF00441"/>
    </source>
</evidence>
<feature type="region of interest" description="Disordered" evidence="6">
    <location>
        <begin position="317"/>
        <end position="340"/>
    </location>
</feature>
<dbReference type="InterPro" id="IPR013786">
    <property type="entry name" value="AcylCoA_DH/ox_N"/>
</dbReference>
<dbReference type="Gene3D" id="2.40.110.10">
    <property type="entry name" value="Butyryl-CoA Dehydrogenase, subunit A, domain 2"/>
    <property type="match status" value="1"/>
</dbReference>
<dbReference type="Gene3D" id="1.20.140.10">
    <property type="entry name" value="Butyryl-CoA Dehydrogenase, subunit A, domain 3"/>
    <property type="match status" value="1"/>
</dbReference>
<dbReference type="EMBL" id="JBHSAJ010000027">
    <property type="protein sequence ID" value="MFC3935117.1"/>
    <property type="molecule type" value="Genomic_DNA"/>
</dbReference>
<dbReference type="InterPro" id="IPR050741">
    <property type="entry name" value="Acyl-CoA_dehydrogenase"/>
</dbReference>
<dbReference type="InterPro" id="IPR036250">
    <property type="entry name" value="AcylCo_DH-like_C"/>
</dbReference>
<dbReference type="Pfam" id="PF02771">
    <property type="entry name" value="Acyl-CoA_dh_N"/>
    <property type="match status" value="1"/>
</dbReference>
<keyword evidence="11" id="KW-1185">Reference proteome</keyword>
<evidence type="ECO:0000313" key="11">
    <source>
        <dbReference type="Proteomes" id="UP001595693"/>
    </source>
</evidence>
<dbReference type="SUPFAM" id="SSF47203">
    <property type="entry name" value="Acyl-CoA dehydrogenase C-terminal domain-like"/>
    <property type="match status" value="1"/>
</dbReference>
<sequence>MTATSDATPVSDEDRTALTDTVTRFARTEIAPHVDAWDAAGEFPRSLYRRAADLGLLGLGYPEQYGGTPASYALRLPLWRALSRHGASGGVLASLLSHNIGLPPVLAHGSDAVRAEVIPPVLAGEQIAALAITEPGGGSDVAQLKTTARREGDDYIVNGEKVFITSGMRADWITLAVRTGDAGSKGSGGISMLLIPGHSAGLSRSKLDKMGWLCSDTAHLRFDNVRVPARYLLGEEGAGFRIIMANFNGERFGLAASALGFAEACYDEALAWARQRKTFGAALVEHQVIRHKLVDMQMRIQSTAAWCESVAAQADAGRAGDAAPGRPKPHQPPWGAATHAQQGSVGADSAWVAQVCLLKNHATQTMQFCADQAVQILGGMGFMRGTVSERIYREVKVMMIGGGAEEIMKDLAARQLGI</sequence>
<feature type="domain" description="Acyl-CoA dehydrogenase/oxidase C-terminal" evidence="7">
    <location>
        <begin position="349"/>
        <end position="416"/>
    </location>
</feature>
<evidence type="ECO:0000256" key="3">
    <source>
        <dbReference type="ARBA" id="ARBA00022630"/>
    </source>
</evidence>
<feature type="domain" description="Acyl-CoA dehydrogenase/oxidase C-terminal" evidence="7">
    <location>
        <begin position="237"/>
        <end position="319"/>
    </location>
</feature>
<organism evidence="10 11">
    <name type="scientific">Acidovorax facilis</name>
    <dbReference type="NCBI Taxonomy" id="12917"/>
    <lineage>
        <taxon>Bacteria</taxon>
        <taxon>Pseudomonadati</taxon>
        <taxon>Pseudomonadota</taxon>
        <taxon>Betaproteobacteria</taxon>
        <taxon>Burkholderiales</taxon>
        <taxon>Comamonadaceae</taxon>
        <taxon>Acidovorax</taxon>
    </lineage>
</organism>
<feature type="domain" description="Acyl-CoA dehydrogenase/oxidase N-terminal" evidence="9">
    <location>
        <begin position="13"/>
        <end position="125"/>
    </location>
</feature>
<keyword evidence="5" id="KW-0560">Oxidoreductase</keyword>
<dbReference type="Gene3D" id="1.10.540.10">
    <property type="entry name" value="Acyl-CoA dehydrogenase/oxidase, N-terminal domain"/>
    <property type="match status" value="1"/>
</dbReference>
<dbReference type="PANTHER" id="PTHR48083:SF28">
    <property type="entry name" value="ACYL-COA DEHYDROGENASE FAMILY PROTEIN (AFU_ORTHOLOGUE AFUA_6G10880)-RELATED"/>
    <property type="match status" value="1"/>
</dbReference>
<dbReference type="RefSeq" id="WP_055393723.1">
    <property type="nucleotide sequence ID" value="NZ_JBHSAJ010000027.1"/>
</dbReference>
<evidence type="ECO:0000256" key="4">
    <source>
        <dbReference type="ARBA" id="ARBA00022827"/>
    </source>
</evidence>
<name>A0ABV8D9V1_9BURK</name>
<dbReference type="InterPro" id="IPR006091">
    <property type="entry name" value="Acyl-CoA_Oxase/DH_mid-dom"/>
</dbReference>
<comment type="caution">
    <text evidence="10">The sequence shown here is derived from an EMBL/GenBank/DDBJ whole genome shotgun (WGS) entry which is preliminary data.</text>
</comment>
<keyword evidence="4" id="KW-0274">FAD</keyword>
<feature type="domain" description="Acyl-CoA oxidase/dehydrogenase middle" evidence="8">
    <location>
        <begin position="129"/>
        <end position="225"/>
    </location>
</feature>
<dbReference type="InterPro" id="IPR009075">
    <property type="entry name" value="AcylCo_DH/oxidase_C"/>
</dbReference>
<gene>
    <name evidence="10" type="ORF">ACFOW3_10810</name>
</gene>
<evidence type="ECO:0000256" key="2">
    <source>
        <dbReference type="ARBA" id="ARBA00009347"/>
    </source>
</evidence>
<dbReference type="InterPro" id="IPR037069">
    <property type="entry name" value="AcylCoA_DH/ox_N_sf"/>
</dbReference>